<dbReference type="AlphaFoldDB" id="A0A653CQU3"/>
<dbReference type="PANTHER" id="PTHR23339">
    <property type="entry name" value="TYROSINE SPECIFIC PROTEIN PHOSPHATASE AND DUAL SPECIFICITY PROTEIN PHOSPHATASE"/>
    <property type="match status" value="1"/>
</dbReference>
<reference evidence="4 5" key="1">
    <citation type="submission" date="2019-01" db="EMBL/GenBank/DDBJ databases">
        <authorList>
            <person name="Sayadi A."/>
        </authorList>
    </citation>
    <scope>NUCLEOTIDE SEQUENCE [LARGE SCALE GENOMIC DNA]</scope>
</reference>
<evidence type="ECO:0008006" key="6">
    <source>
        <dbReference type="Google" id="ProtNLM"/>
    </source>
</evidence>
<dbReference type="InterPro" id="IPR020422">
    <property type="entry name" value="TYR_PHOSPHATASE_DUAL_dom"/>
</dbReference>
<dbReference type="Pfam" id="PF22784">
    <property type="entry name" value="PTP-SAK"/>
    <property type="match status" value="1"/>
</dbReference>
<dbReference type="FunFam" id="3.90.190.10:FF:000157">
    <property type="entry name" value="Protein-tyrosine phosphatase"/>
    <property type="match status" value="1"/>
</dbReference>
<protein>
    <recommendedName>
        <fullName evidence="6">Tyrosine specific protein phosphatases domain-containing protein</fullName>
    </recommendedName>
</protein>
<dbReference type="PROSITE" id="PS50054">
    <property type="entry name" value="TYR_PHOSPHATASE_DUAL"/>
    <property type="match status" value="1"/>
</dbReference>
<keyword evidence="5" id="KW-1185">Reference proteome</keyword>
<dbReference type="OrthoDB" id="19045at2759"/>
<dbReference type="Gene3D" id="3.90.190.10">
    <property type="entry name" value="Protein tyrosine phosphatase superfamily"/>
    <property type="match status" value="1"/>
</dbReference>
<feature type="domain" description="Tyrosine-protein phosphatase" evidence="2">
    <location>
        <begin position="36"/>
        <end position="182"/>
    </location>
</feature>
<evidence type="ECO:0000256" key="1">
    <source>
        <dbReference type="ARBA" id="ARBA00022801"/>
    </source>
</evidence>
<dbReference type="EMBL" id="CAACVG010008530">
    <property type="protein sequence ID" value="VEN50176.1"/>
    <property type="molecule type" value="Genomic_DNA"/>
</dbReference>
<dbReference type="InterPro" id="IPR016130">
    <property type="entry name" value="Tyr_Pase_AS"/>
</dbReference>
<dbReference type="InterPro" id="IPR050561">
    <property type="entry name" value="PTP"/>
</dbReference>
<evidence type="ECO:0000259" key="2">
    <source>
        <dbReference type="PROSITE" id="PS50054"/>
    </source>
</evidence>
<name>A0A653CQU3_CALMS</name>
<organism evidence="4 5">
    <name type="scientific">Callosobruchus maculatus</name>
    <name type="common">Southern cowpea weevil</name>
    <name type="synonym">Pulse bruchid</name>
    <dbReference type="NCBI Taxonomy" id="64391"/>
    <lineage>
        <taxon>Eukaryota</taxon>
        <taxon>Metazoa</taxon>
        <taxon>Ecdysozoa</taxon>
        <taxon>Arthropoda</taxon>
        <taxon>Hexapoda</taxon>
        <taxon>Insecta</taxon>
        <taxon>Pterygota</taxon>
        <taxon>Neoptera</taxon>
        <taxon>Endopterygota</taxon>
        <taxon>Coleoptera</taxon>
        <taxon>Polyphaga</taxon>
        <taxon>Cucujiformia</taxon>
        <taxon>Chrysomeloidea</taxon>
        <taxon>Chrysomelidae</taxon>
        <taxon>Bruchinae</taxon>
        <taxon>Bruchini</taxon>
        <taxon>Callosobruchus</taxon>
    </lineage>
</organism>
<dbReference type="SUPFAM" id="SSF52799">
    <property type="entry name" value="(Phosphotyrosine protein) phosphatases II"/>
    <property type="match status" value="1"/>
</dbReference>
<sequence>MVLRDELRLKLLEVKNEEEYRLVLSSDPTIPYAPWFYTWIEAGELAAFAWPQTTGNLTYLWNDGIRHIITLSAEKIPDLKDTAFEWTYIPVPECHAPTIEDIFKFIRTIQWCKKRGLPVGVHCRMGLGRTGVMVAVYLMYFHGMSATQALRNLRYLRPGSVDSEEQERCILEYRPNANHANDQRIQKITRKGDHLLALLRGENRTGTLGPPRLWDIANKFN</sequence>
<dbReference type="SMART" id="SM00404">
    <property type="entry name" value="PTPc_motif"/>
    <property type="match status" value="1"/>
</dbReference>
<dbReference type="InterPro" id="IPR029021">
    <property type="entry name" value="Prot-tyrosine_phosphatase-like"/>
</dbReference>
<evidence type="ECO:0000313" key="4">
    <source>
        <dbReference type="EMBL" id="VEN50176.1"/>
    </source>
</evidence>
<evidence type="ECO:0000259" key="3">
    <source>
        <dbReference type="PROSITE" id="PS50056"/>
    </source>
</evidence>
<dbReference type="PROSITE" id="PS00383">
    <property type="entry name" value="TYR_PHOSPHATASE_1"/>
    <property type="match status" value="1"/>
</dbReference>
<dbReference type="GO" id="GO:0016791">
    <property type="term" value="F:phosphatase activity"/>
    <property type="evidence" value="ECO:0007669"/>
    <property type="project" value="UniProtKB-ARBA"/>
</dbReference>
<dbReference type="Proteomes" id="UP000410492">
    <property type="component" value="Unassembled WGS sequence"/>
</dbReference>
<feature type="domain" description="Tyrosine specific protein phosphatases" evidence="3">
    <location>
        <begin position="100"/>
        <end position="168"/>
    </location>
</feature>
<dbReference type="InterPro" id="IPR057023">
    <property type="entry name" value="PTP-SAK"/>
</dbReference>
<proteinExistence type="predicted"/>
<dbReference type="InterPro" id="IPR000387">
    <property type="entry name" value="Tyr_Pase_dom"/>
</dbReference>
<evidence type="ECO:0000313" key="5">
    <source>
        <dbReference type="Proteomes" id="UP000410492"/>
    </source>
</evidence>
<dbReference type="InterPro" id="IPR003595">
    <property type="entry name" value="Tyr_Pase_cat"/>
</dbReference>
<accession>A0A653CQU3</accession>
<gene>
    <name evidence="4" type="ORF">CALMAC_LOCUS11030</name>
</gene>
<dbReference type="SMART" id="SM00195">
    <property type="entry name" value="DSPc"/>
    <property type="match status" value="1"/>
</dbReference>
<dbReference type="PROSITE" id="PS50056">
    <property type="entry name" value="TYR_PHOSPHATASE_2"/>
    <property type="match status" value="1"/>
</dbReference>
<keyword evidence="1" id="KW-0378">Hydrolase</keyword>